<keyword evidence="1" id="KW-1133">Transmembrane helix</keyword>
<feature type="transmembrane region" description="Helical" evidence="1">
    <location>
        <begin position="99"/>
        <end position="123"/>
    </location>
</feature>
<keyword evidence="1" id="KW-0472">Membrane</keyword>
<evidence type="ECO:0000313" key="2">
    <source>
        <dbReference type="EMBL" id="CAF1929398.1"/>
    </source>
</evidence>
<sequence length="216" mass="23663">MGTRKRLGWILGWREVDWRFSDLFGPIYFQLEVAARVAESDSPSSYFLVWACLGVVFGSYPPPWCLGENSLSSALKLSFGGCLHQGVCRFIPIWWCQIVVSDGVCCFLVLGSCGGVWYFGVLFSGNLLQSLPGSVHGLVWKGTRARVCSLLVLGSLGSFFIGFSSSFCHRWLSLESEESSLVLSGGMCGDFDRFRGPSIALSSLHGGTFWTSPSQL</sequence>
<dbReference type="AlphaFoldDB" id="A0A078HCQ5"/>
<proteinExistence type="predicted"/>
<reference evidence="2" key="3">
    <citation type="submission" date="2021-01" db="EMBL/GenBank/DDBJ databases">
        <authorList>
            <consortium name="Genoscope - CEA"/>
            <person name="William W."/>
        </authorList>
    </citation>
    <scope>NUCLEOTIDE SEQUENCE</scope>
</reference>
<evidence type="ECO:0000313" key="4">
    <source>
        <dbReference type="Proteomes" id="UP000028999"/>
    </source>
</evidence>
<reference evidence="3" key="2">
    <citation type="submission" date="2014-06" db="EMBL/GenBank/DDBJ databases">
        <authorList>
            <person name="Genoscope - CEA"/>
        </authorList>
    </citation>
    <scope>NUCLEOTIDE SEQUENCE</scope>
</reference>
<accession>A0A078HCQ5</accession>
<dbReference type="EMBL" id="HG994369">
    <property type="protein sequence ID" value="CAF1929398.1"/>
    <property type="molecule type" value="Genomic_DNA"/>
</dbReference>
<protein>
    <submittedName>
        <fullName evidence="2">(rape) hypothetical protein</fullName>
    </submittedName>
    <submittedName>
        <fullName evidence="3">BnaC05g27090D protein</fullName>
    </submittedName>
</protein>
<dbReference type="EMBL" id="LK032355">
    <property type="protein sequence ID" value="CDY35572.1"/>
    <property type="molecule type" value="Genomic_DNA"/>
</dbReference>
<evidence type="ECO:0000313" key="3">
    <source>
        <dbReference type="EMBL" id="CDY35572.1"/>
    </source>
</evidence>
<keyword evidence="1" id="KW-0812">Transmembrane</keyword>
<organism evidence="3 4">
    <name type="scientific">Brassica napus</name>
    <name type="common">Rape</name>
    <dbReference type="NCBI Taxonomy" id="3708"/>
    <lineage>
        <taxon>Eukaryota</taxon>
        <taxon>Viridiplantae</taxon>
        <taxon>Streptophyta</taxon>
        <taxon>Embryophyta</taxon>
        <taxon>Tracheophyta</taxon>
        <taxon>Spermatophyta</taxon>
        <taxon>Magnoliopsida</taxon>
        <taxon>eudicotyledons</taxon>
        <taxon>Gunneridae</taxon>
        <taxon>Pentapetalae</taxon>
        <taxon>rosids</taxon>
        <taxon>malvids</taxon>
        <taxon>Brassicales</taxon>
        <taxon>Brassicaceae</taxon>
        <taxon>Brassiceae</taxon>
        <taxon>Brassica</taxon>
    </lineage>
</organism>
<evidence type="ECO:0000256" key="1">
    <source>
        <dbReference type="SAM" id="Phobius"/>
    </source>
</evidence>
<gene>
    <name evidence="3" type="primary">BnaC05g27090D</name>
    <name evidence="2" type="ORF">DARMORV10_C05P32990.1</name>
    <name evidence="3" type="ORF">GSBRNA2T00058889001</name>
</gene>
<feature type="transmembrane region" description="Helical" evidence="1">
    <location>
        <begin position="143"/>
        <end position="163"/>
    </location>
</feature>
<dbReference type="Proteomes" id="UP000028999">
    <property type="component" value="Unassembled WGS sequence"/>
</dbReference>
<keyword evidence="4" id="KW-1185">Reference proteome</keyword>
<dbReference type="PaxDb" id="3708-A0A078HCQ5"/>
<reference evidence="3 4" key="1">
    <citation type="journal article" date="2014" name="Science">
        <title>Plant genetics. Early allopolyploid evolution in the post-Neolithic Brassica napus oilseed genome.</title>
        <authorList>
            <person name="Chalhoub B."/>
            <person name="Denoeud F."/>
            <person name="Liu S."/>
            <person name="Parkin I.A."/>
            <person name="Tang H."/>
            <person name="Wang X."/>
            <person name="Chiquet J."/>
            <person name="Belcram H."/>
            <person name="Tong C."/>
            <person name="Samans B."/>
            <person name="Correa M."/>
            <person name="Da Silva C."/>
            <person name="Just J."/>
            <person name="Falentin C."/>
            <person name="Koh C.S."/>
            <person name="Le Clainche I."/>
            <person name="Bernard M."/>
            <person name="Bento P."/>
            <person name="Noel B."/>
            <person name="Labadie K."/>
            <person name="Alberti A."/>
            <person name="Charles M."/>
            <person name="Arnaud D."/>
            <person name="Guo H."/>
            <person name="Daviaud C."/>
            <person name="Alamery S."/>
            <person name="Jabbari K."/>
            <person name="Zhao M."/>
            <person name="Edger P.P."/>
            <person name="Chelaifa H."/>
            <person name="Tack D."/>
            <person name="Lassalle G."/>
            <person name="Mestiri I."/>
            <person name="Schnel N."/>
            <person name="Le Paslier M.C."/>
            <person name="Fan G."/>
            <person name="Renault V."/>
            <person name="Bayer P.E."/>
            <person name="Golicz A.A."/>
            <person name="Manoli S."/>
            <person name="Lee T.H."/>
            <person name="Thi V.H."/>
            <person name="Chalabi S."/>
            <person name="Hu Q."/>
            <person name="Fan C."/>
            <person name="Tollenaere R."/>
            <person name="Lu Y."/>
            <person name="Battail C."/>
            <person name="Shen J."/>
            <person name="Sidebottom C.H."/>
            <person name="Wang X."/>
            <person name="Canaguier A."/>
            <person name="Chauveau A."/>
            <person name="Berard A."/>
            <person name="Deniot G."/>
            <person name="Guan M."/>
            <person name="Liu Z."/>
            <person name="Sun F."/>
            <person name="Lim Y.P."/>
            <person name="Lyons E."/>
            <person name="Town C.D."/>
            <person name="Bancroft I."/>
            <person name="Wang X."/>
            <person name="Meng J."/>
            <person name="Ma J."/>
            <person name="Pires J.C."/>
            <person name="King G.J."/>
            <person name="Brunel D."/>
            <person name="Delourme R."/>
            <person name="Renard M."/>
            <person name="Aury J.M."/>
            <person name="Adams K.L."/>
            <person name="Batley J."/>
            <person name="Snowdon R.J."/>
            <person name="Tost J."/>
            <person name="Edwards D."/>
            <person name="Zhou Y."/>
            <person name="Hua W."/>
            <person name="Sharpe A.G."/>
            <person name="Paterson A.H."/>
            <person name="Guan C."/>
            <person name="Wincker P."/>
        </authorList>
    </citation>
    <scope>NUCLEOTIDE SEQUENCE [LARGE SCALE GENOMIC DNA]</scope>
    <source>
        <strain evidence="4">cv. Darmor-bzh</strain>
    </source>
</reference>
<name>A0A078HCQ5_BRANA</name>
<dbReference type="Proteomes" id="UP001295469">
    <property type="component" value="Chromosome C05"/>
</dbReference>
<dbReference type="Gramene" id="CDY35572">
    <property type="protein sequence ID" value="CDY35572"/>
    <property type="gene ID" value="GSBRNA2T00058889001"/>
</dbReference>